<keyword evidence="5 9" id="KW-0378">Hydrolase</keyword>
<feature type="domain" description="Alpha-L-arabinofuranosidase C-terminal" evidence="8">
    <location>
        <begin position="292"/>
        <end position="491"/>
    </location>
</feature>
<dbReference type="SUPFAM" id="SSF51445">
    <property type="entry name" value="(Trans)glycosidases"/>
    <property type="match status" value="1"/>
</dbReference>
<evidence type="ECO:0000256" key="3">
    <source>
        <dbReference type="ARBA" id="ARBA00011165"/>
    </source>
</evidence>
<evidence type="ECO:0000313" key="10">
    <source>
        <dbReference type="Proteomes" id="UP000578449"/>
    </source>
</evidence>
<dbReference type="EMBL" id="JACHGN010000008">
    <property type="protein sequence ID" value="MBB5134535.1"/>
    <property type="molecule type" value="Genomic_DNA"/>
</dbReference>
<dbReference type="Pfam" id="PF22848">
    <property type="entry name" value="ASD1_dom"/>
    <property type="match status" value="1"/>
</dbReference>
<dbReference type="PANTHER" id="PTHR43576">
    <property type="entry name" value="ALPHA-L-ARABINOFURANOSIDASE C-RELATED"/>
    <property type="match status" value="1"/>
</dbReference>
<gene>
    <name evidence="9" type="ORF">HNP84_004267</name>
</gene>
<evidence type="ECO:0000256" key="7">
    <source>
        <dbReference type="ARBA" id="ARBA00023295"/>
    </source>
</evidence>
<evidence type="ECO:0000259" key="8">
    <source>
        <dbReference type="SMART" id="SM00813"/>
    </source>
</evidence>
<dbReference type="InterPro" id="IPR010720">
    <property type="entry name" value="Alpha-L-AF_C"/>
</dbReference>
<evidence type="ECO:0000256" key="4">
    <source>
        <dbReference type="ARBA" id="ARBA00012670"/>
    </source>
</evidence>
<keyword evidence="7 9" id="KW-0326">Glycosidase</keyword>
<name>A0A840PER9_9ACTN</name>
<dbReference type="GO" id="GO:0046373">
    <property type="term" value="P:L-arabinose metabolic process"/>
    <property type="evidence" value="ECO:0007669"/>
    <property type="project" value="InterPro"/>
</dbReference>
<dbReference type="InterPro" id="IPR055235">
    <property type="entry name" value="ASD1_cat"/>
</dbReference>
<protein>
    <recommendedName>
        <fullName evidence="4">non-reducing end alpha-L-arabinofuranosidase</fullName>
        <ecNumber evidence="4">3.2.1.55</ecNumber>
    </recommendedName>
</protein>
<dbReference type="SMART" id="SM00813">
    <property type="entry name" value="Alpha-L-AF_C"/>
    <property type="match status" value="1"/>
</dbReference>
<sequence>MDHRAKLTLDPAFEIAPVERRLFGSFVEHMGRSVYTGVYEPGHPRADEYGLRRDVLDLAREMGVTVVRYPGGNFVSNYDWEDGVGPADERPTRLDLAWRQIETNAFGLNEFMTWAAELPAEPMLAVNLGTRGVREACDLLEYANHPQGTRWSDLRIKHGRRDPYDVRLWCLGNEMDGPWQIGGKTAEEYGRLAAETAKAMRRVDPRVELVACGSSNSRMPTFASWEATVLEHCHEQVDYISLHAYYDPAAGDRASYLAAAEEMDAHIKAVVATADHVAAKLGSRRRLKLSFDEWNVWSQSLFGGEAGLEWAEAPRIIEEDYDVTAAAVVGSLLITLLNHADRVGIACQAQLANVIAPIRTEPGGPSWRQTIFHPFALTAAHARGRVLRVEAASPVFPTERFGEVPALVAAATHDDAGELTVFAVNRGERPLPLDVDLRGLPGLAVARHVTVADDDAGARNSLEAPNRVVPRTLEGAAVRGDRLSAVLPPVSFNVVRLAPSRGL</sequence>
<organism evidence="9 10">
    <name type="scientific">Thermocatellispora tengchongensis</name>
    <dbReference type="NCBI Taxonomy" id="1073253"/>
    <lineage>
        <taxon>Bacteria</taxon>
        <taxon>Bacillati</taxon>
        <taxon>Actinomycetota</taxon>
        <taxon>Actinomycetes</taxon>
        <taxon>Streptosporangiales</taxon>
        <taxon>Streptosporangiaceae</taxon>
        <taxon>Thermocatellispora</taxon>
    </lineage>
</organism>
<keyword evidence="10" id="KW-1185">Reference proteome</keyword>
<dbReference type="Proteomes" id="UP000578449">
    <property type="component" value="Unassembled WGS sequence"/>
</dbReference>
<dbReference type="GO" id="GO:0000272">
    <property type="term" value="P:polysaccharide catabolic process"/>
    <property type="evidence" value="ECO:0007669"/>
    <property type="project" value="TreeGrafter"/>
</dbReference>
<proteinExistence type="inferred from homology"/>
<evidence type="ECO:0000256" key="5">
    <source>
        <dbReference type="ARBA" id="ARBA00022801"/>
    </source>
</evidence>
<evidence type="ECO:0000256" key="1">
    <source>
        <dbReference type="ARBA" id="ARBA00001462"/>
    </source>
</evidence>
<dbReference type="Pfam" id="PF06964">
    <property type="entry name" value="Alpha-L-AF_C"/>
    <property type="match status" value="1"/>
</dbReference>
<dbReference type="PANTHER" id="PTHR43576:SF3">
    <property type="entry name" value="ALPHA-L-ARABINOFURANOSIDASE C"/>
    <property type="match status" value="1"/>
</dbReference>
<reference evidence="9 10" key="1">
    <citation type="submission" date="2020-08" db="EMBL/GenBank/DDBJ databases">
        <title>Genomic Encyclopedia of Type Strains, Phase IV (KMG-IV): sequencing the most valuable type-strain genomes for metagenomic binning, comparative biology and taxonomic classification.</title>
        <authorList>
            <person name="Goeker M."/>
        </authorList>
    </citation>
    <scope>NUCLEOTIDE SEQUENCE [LARGE SCALE GENOMIC DNA]</scope>
    <source>
        <strain evidence="9 10">DSM 45615</strain>
    </source>
</reference>
<dbReference type="SUPFAM" id="SSF51011">
    <property type="entry name" value="Glycosyl hydrolase domain"/>
    <property type="match status" value="1"/>
</dbReference>
<dbReference type="AlphaFoldDB" id="A0A840PER9"/>
<keyword evidence="6" id="KW-0119">Carbohydrate metabolism</keyword>
<dbReference type="Gene3D" id="2.60.40.1180">
    <property type="entry name" value="Golgi alpha-mannosidase II"/>
    <property type="match status" value="1"/>
</dbReference>
<comment type="similarity">
    <text evidence="2">Belongs to the glycosyl hydrolase 51 family.</text>
</comment>
<dbReference type="Gene3D" id="3.20.20.80">
    <property type="entry name" value="Glycosidases"/>
    <property type="match status" value="1"/>
</dbReference>
<dbReference type="GO" id="GO:0046556">
    <property type="term" value="F:alpha-L-arabinofuranosidase activity"/>
    <property type="evidence" value="ECO:0007669"/>
    <property type="project" value="UniProtKB-EC"/>
</dbReference>
<comment type="caution">
    <text evidence="9">The sequence shown here is derived from an EMBL/GenBank/DDBJ whole genome shotgun (WGS) entry which is preliminary data.</text>
</comment>
<accession>A0A840PER9</accession>
<evidence type="ECO:0000313" key="9">
    <source>
        <dbReference type="EMBL" id="MBB5134535.1"/>
    </source>
</evidence>
<dbReference type="InterPro" id="IPR017853">
    <property type="entry name" value="GH"/>
</dbReference>
<dbReference type="RefSeq" id="WP_312925350.1">
    <property type="nucleotide sequence ID" value="NZ_BAABIX010000007.1"/>
</dbReference>
<dbReference type="EC" id="3.2.1.55" evidence="4"/>
<evidence type="ECO:0000256" key="2">
    <source>
        <dbReference type="ARBA" id="ARBA00007186"/>
    </source>
</evidence>
<evidence type="ECO:0000256" key="6">
    <source>
        <dbReference type="ARBA" id="ARBA00023277"/>
    </source>
</evidence>
<dbReference type="InterPro" id="IPR013780">
    <property type="entry name" value="Glyco_hydro_b"/>
</dbReference>
<comment type="catalytic activity">
    <reaction evidence="1">
        <text>Hydrolysis of terminal non-reducing alpha-L-arabinofuranoside residues in alpha-L-arabinosides.</text>
        <dbReference type="EC" id="3.2.1.55"/>
    </reaction>
</comment>
<comment type="subunit">
    <text evidence="3">Homohexamer; trimer of dimers.</text>
</comment>